<feature type="chain" id="PRO_5034394999" description="Coth-domain-containing protein" evidence="1">
    <location>
        <begin position="24"/>
        <end position="551"/>
    </location>
</feature>
<keyword evidence="1" id="KW-0732">Signal</keyword>
<evidence type="ECO:0000313" key="2">
    <source>
        <dbReference type="EMBL" id="KAG2212791.1"/>
    </source>
</evidence>
<organism evidence="2 3">
    <name type="scientific">Mucor plumbeus</name>
    <dbReference type="NCBI Taxonomy" id="97098"/>
    <lineage>
        <taxon>Eukaryota</taxon>
        <taxon>Fungi</taxon>
        <taxon>Fungi incertae sedis</taxon>
        <taxon>Mucoromycota</taxon>
        <taxon>Mucoromycotina</taxon>
        <taxon>Mucoromycetes</taxon>
        <taxon>Mucorales</taxon>
        <taxon>Mucorineae</taxon>
        <taxon>Mucoraceae</taxon>
        <taxon>Mucor</taxon>
    </lineage>
</organism>
<accession>A0A8H7RN84</accession>
<keyword evidence="3" id="KW-1185">Reference proteome</keyword>
<feature type="signal peptide" evidence="1">
    <location>
        <begin position="1"/>
        <end position="23"/>
    </location>
</feature>
<proteinExistence type="predicted"/>
<dbReference type="OrthoDB" id="10267127at2759"/>
<dbReference type="InterPro" id="IPR014867">
    <property type="entry name" value="Spore_coat_CotH_CotH2/3/7"/>
</dbReference>
<gene>
    <name evidence="2" type="ORF">INT46_002119</name>
</gene>
<protein>
    <recommendedName>
        <fullName evidence="4">Coth-domain-containing protein</fullName>
    </recommendedName>
</protein>
<evidence type="ECO:0008006" key="4">
    <source>
        <dbReference type="Google" id="ProtNLM"/>
    </source>
</evidence>
<dbReference type="AlphaFoldDB" id="A0A8H7RN84"/>
<sequence length="551" mass="61898">MKLFTVSSGIISIAIASLNFVNAVDVTYSVVAFPGNNETVAVSVAGKDYLLQPSQLSTNLFSGVAPNDTDYHYTYLTSSGAKPEAVVRHLPDSVTTTGNEFFNRSKTVWDVPALPKAYNDIYPALQSGMSNSNEISTIILNADLETINKILEKPLEDNKFAQIYNMSYICHDAVYSFQGAGIKNSGQSSKDFAKQSLKIKFNKFNNATNDSLFGRSAFKLRAEANDPTMAREKLMMDSLSASGVATLSGNWVRLIVNNEPFGLYLMIDDSFKGFTENFVNGGNFTTATGATYKGNAIDEKNEANLVYRGNDEKSYNWNDVYILEDEGRDKNVTKDSYSAPLIDFMERLNKTVVGSDAQTPGTITDLIDSNHTMIHTAMSFLSGSWDGFWYQASNFYLTENLDTKKWYLITYDFDETFGNGLEQPNLLTVPYQNYSRPNSQRPLVDIFIKSPYYEPQFQEILKTLVKTFFNTRVIKPRLDAWAAMLKEDIEWDYSLPYRSPGEKRDFGVEDFSKNMYSTVGDRIGLLEWISNRTEAVSQQLNFSINDNVPTA</sequence>
<name>A0A8H7RN84_9FUNG</name>
<evidence type="ECO:0000313" key="3">
    <source>
        <dbReference type="Proteomes" id="UP000650833"/>
    </source>
</evidence>
<dbReference type="Pfam" id="PF08757">
    <property type="entry name" value="CotH"/>
    <property type="match status" value="1"/>
</dbReference>
<reference evidence="2" key="1">
    <citation type="submission" date="2020-12" db="EMBL/GenBank/DDBJ databases">
        <title>Metabolic potential, ecology and presence of endohyphal bacteria is reflected in genomic diversity of Mucoromycotina.</title>
        <authorList>
            <person name="Muszewska A."/>
            <person name="Okrasinska A."/>
            <person name="Steczkiewicz K."/>
            <person name="Drgas O."/>
            <person name="Orlowska M."/>
            <person name="Perlinska-Lenart U."/>
            <person name="Aleksandrzak-Piekarczyk T."/>
            <person name="Szatraj K."/>
            <person name="Zielenkiewicz U."/>
            <person name="Pilsyk S."/>
            <person name="Malc E."/>
            <person name="Mieczkowski P."/>
            <person name="Kruszewska J.S."/>
            <person name="Biernat P."/>
            <person name="Pawlowska J."/>
        </authorList>
    </citation>
    <scope>NUCLEOTIDE SEQUENCE</scope>
    <source>
        <strain evidence="2">CBS 226.32</strain>
    </source>
</reference>
<dbReference type="Proteomes" id="UP000650833">
    <property type="component" value="Unassembled WGS sequence"/>
</dbReference>
<dbReference type="PANTHER" id="PTHR40050:SF1">
    <property type="entry name" value="INNER SPORE COAT PROTEIN H"/>
    <property type="match status" value="1"/>
</dbReference>
<comment type="caution">
    <text evidence="2">The sequence shown here is derived from an EMBL/GenBank/DDBJ whole genome shotgun (WGS) entry which is preliminary data.</text>
</comment>
<dbReference type="EMBL" id="JAEPRC010000046">
    <property type="protein sequence ID" value="KAG2212791.1"/>
    <property type="molecule type" value="Genomic_DNA"/>
</dbReference>
<dbReference type="PANTHER" id="PTHR40050">
    <property type="entry name" value="INNER SPORE COAT PROTEIN H"/>
    <property type="match status" value="1"/>
</dbReference>
<evidence type="ECO:0000256" key="1">
    <source>
        <dbReference type="SAM" id="SignalP"/>
    </source>
</evidence>